<evidence type="ECO:0000256" key="1">
    <source>
        <dbReference type="SAM" id="MobiDB-lite"/>
    </source>
</evidence>
<evidence type="ECO:0000313" key="2">
    <source>
        <dbReference type="EMBL" id="MBO8458167.1"/>
    </source>
</evidence>
<protein>
    <submittedName>
        <fullName evidence="2">Uncharacterized protein</fullName>
    </submittedName>
</protein>
<feature type="compositionally biased region" description="Basic and acidic residues" evidence="1">
    <location>
        <begin position="405"/>
        <end position="418"/>
    </location>
</feature>
<feature type="region of interest" description="Disordered" evidence="1">
    <location>
        <begin position="316"/>
        <end position="367"/>
    </location>
</feature>
<gene>
    <name evidence="2" type="ORF">IAA81_08070</name>
</gene>
<dbReference type="Proteomes" id="UP000823638">
    <property type="component" value="Unassembled WGS sequence"/>
</dbReference>
<comment type="caution">
    <text evidence="2">The sequence shown here is derived from an EMBL/GenBank/DDBJ whole genome shotgun (WGS) entry which is preliminary data.</text>
</comment>
<sequence length="548" mass="63714">MVLNDTEKLSILKTEFPNLSFEEDADIERYYQLRKDGYQREALNIYNTALKRKFPDDATRIKLLHFYRSRDPGFPVLLRQCLISMADLFIERLTKNIDFLTKDSGKLNINDAYSVIKTTENLISSLSRNRHEAVAKAERYTLYARMLKYKESLMEKTALLIRQYVNESVDSVENFKQEQSRAKRAEEERKKTAETKPLFDLSKINFSKEDIKKIEIPGNITREEDKVLAYCTKYWTKVNDAAFERTIFLYSRKYNTKHYEVFQEIKFGRLNKRRDGDILTNVLGTITTGYFYSVQGDIYLQNMWRKIREQAGFVNKQGTETTESPKVESEPGKTMKTKAEKTGKNKKRNLKSGRKAGKKAKSSSKTRILEIQDKNKNRMPENSILNQGIMKKNPGAAEESGTIKSGKENKTSFTKDESRASIKIHSYIPQDKRGSIVFTSPKGKRPEASISEYIKNLSGKSYDVYKDLFMSSIIPFIRKSIERNPEVPIRFFGSSIGKAEETVYKFLTENYDNPFLDWNSSEEKKKLDKMGYRIDSVYNIVSQWFKSL</sequence>
<proteinExistence type="predicted"/>
<reference evidence="2" key="2">
    <citation type="journal article" date="2021" name="PeerJ">
        <title>Extensive microbial diversity within the chicken gut microbiome revealed by metagenomics and culture.</title>
        <authorList>
            <person name="Gilroy R."/>
            <person name="Ravi A."/>
            <person name="Getino M."/>
            <person name="Pursley I."/>
            <person name="Horton D.L."/>
            <person name="Alikhan N.F."/>
            <person name="Baker D."/>
            <person name="Gharbi K."/>
            <person name="Hall N."/>
            <person name="Watson M."/>
            <person name="Adriaenssens E.M."/>
            <person name="Foster-Nyarko E."/>
            <person name="Jarju S."/>
            <person name="Secka A."/>
            <person name="Antonio M."/>
            <person name="Oren A."/>
            <person name="Chaudhuri R.R."/>
            <person name="La Ragione R."/>
            <person name="Hildebrand F."/>
            <person name="Pallen M.J."/>
        </authorList>
    </citation>
    <scope>NUCLEOTIDE SEQUENCE</scope>
    <source>
        <strain evidence="2">10532</strain>
    </source>
</reference>
<feature type="region of interest" description="Disordered" evidence="1">
    <location>
        <begin position="393"/>
        <end position="418"/>
    </location>
</feature>
<evidence type="ECO:0000313" key="3">
    <source>
        <dbReference type="Proteomes" id="UP000823638"/>
    </source>
</evidence>
<dbReference type="AlphaFoldDB" id="A0A9D9HQ42"/>
<accession>A0A9D9HQ42</accession>
<name>A0A9D9HQ42_9SPIR</name>
<feature type="compositionally biased region" description="Basic and acidic residues" evidence="1">
    <location>
        <begin position="323"/>
        <end position="343"/>
    </location>
</feature>
<feature type="compositionally biased region" description="Basic residues" evidence="1">
    <location>
        <begin position="344"/>
        <end position="364"/>
    </location>
</feature>
<dbReference type="EMBL" id="JADIMM010000092">
    <property type="protein sequence ID" value="MBO8458167.1"/>
    <property type="molecule type" value="Genomic_DNA"/>
</dbReference>
<organism evidence="2 3">
    <name type="scientific">Candidatus Gallitreponema excrementavium</name>
    <dbReference type="NCBI Taxonomy" id="2840840"/>
    <lineage>
        <taxon>Bacteria</taxon>
        <taxon>Pseudomonadati</taxon>
        <taxon>Spirochaetota</taxon>
        <taxon>Spirochaetia</taxon>
        <taxon>Spirochaetales</taxon>
        <taxon>Candidatus Gallitreponema</taxon>
    </lineage>
</organism>
<reference evidence="2" key="1">
    <citation type="submission" date="2020-10" db="EMBL/GenBank/DDBJ databases">
        <authorList>
            <person name="Gilroy R."/>
        </authorList>
    </citation>
    <scope>NUCLEOTIDE SEQUENCE</scope>
    <source>
        <strain evidence="2">10532</strain>
    </source>
</reference>